<dbReference type="PANTHER" id="PTHR30344">
    <property type="entry name" value="6-PHOSPHOGLUCONOLACTONASE-RELATED"/>
    <property type="match status" value="1"/>
</dbReference>
<dbReference type="RefSeq" id="WP_252623227.1">
    <property type="nucleotide sequence ID" value="NZ_CP099490.1"/>
</dbReference>
<protein>
    <submittedName>
        <fullName evidence="2">Lactonase family protein</fullName>
    </submittedName>
</protein>
<name>A0ABY4YLY7_9MICO</name>
<dbReference type="SUPFAM" id="SSF51004">
    <property type="entry name" value="C-terminal (heme d1) domain of cytochrome cd1-nitrite reductase"/>
    <property type="match status" value="1"/>
</dbReference>
<comment type="similarity">
    <text evidence="1">Belongs to the cycloisomerase 2 family.</text>
</comment>
<dbReference type="InterPro" id="IPR011048">
    <property type="entry name" value="Haem_d1_sf"/>
</dbReference>
<organism evidence="2 3">
    <name type="scientific">Ornithinimicrobium cryptoxanthini</name>
    <dbReference type="NCBI Taxonomy" id="2934161"/>
    <lineage>
        <taxon>Bacteria</taxon>
        <taxon>Bacillati</taxon>
        <taxon>Actinomycetota</taxon>
        <taxon>Actinomycetes</taxon>
        <taxon>Micrococcales</taxon>
        <taxon>Ornithinimicrobiaceae</taxon>
        <taxon>Ornithinimicrobium</taxon>
    </lineage>
</organism>
<accession>A0ABY4YLY7</accession>
<evidence type="ECO:0000313" key="2">
    <source>
        <dbReference type="EMBL" id="USQ77739.1"/>
    </source>
</evidence>
<dbReference type="Proteomes" id="UP001056535">
    <property type="component" value="Chromosome"/>
</dbReference>
<dbReference type="Pfam" id="PF10282">
    <property type="entry name" value="Lactonase"/>
    <property type="match status" value="1"/>
</dbReference>
<evidence type="ECO:0000256" key="1">
    <source>
        <dbReference type="ARBA" id="ARBA00005564"/>
    </source>
</evidence>
<proteinExistence type="inferred from homology"/>
<dbReference type="EMBL" id="CP099490">
    <property type="protein sequence ID" value="USQ77739.1"/>
    <property type="molecule type" value="Genomic_DNA"/>
</dbReference>
<keyword evidence="3" id="KW-1185">Reference proteome</keyword>
<dbReference type="InterPro" id="IPR015943">
    <property type="entry name" value="WD40/YVTN_repeat-like_dom_sf"/>
</dbReference>
<evidence type="ECO:0000313" key="3">
    <source>
        <dbReference type="Proteomes" id="UP001056535"/>
    </source>
</evidence>
<dbReference type="PANTHER" id="PTHR30344:SF1">
    <property type="entry name" value="6-PHOSPHOGLUCONOLACTONASE"/>
    <property type="match status" value="1"/>
</dbReference>
<dbReference type="InterPro" id="IPR050282">
    <property type="entry name" value="Cycloisomerase_2"/>
</dbReference>
<reference evidence="2" key="1">
    <citation type="submission" date="2022-06" db="EMBL/GenBank/DDBJ databases">
        <title>Ornithinimicrobium JY.X270.</title>
        <authorList>
            <person name="Huang Y."/>
        </authorList>
    </citation>
    <scope>NUCLEOTIDE SEQUENCE</scope>
    <source>
        <strain evidence="2">JY.X270</strain>
    </source>
</reference>
<gene>
    <name evidence="2" type="ORF">NF557_07530</name>
</gene>
<dbReference type="Gene3D" id="2.130.10.10">
    <property type="entry name" value="YVTN repeat-like/Quinoprotein amine dehydrogenase"/>
    <property type="match status" value="1"/>
</dbReference>
<sequence length="345" mass="35714">MSELVLIANAGDGSISALRLHRGDSPRLEALATTSGLEGCGTFAVDPDRDLVHAAYKGDQPGIATLRLDRATGALTALSRTDVEHGMTYLSLAHGGTVLLGASYGGGLGQVWPVVHDEGSARLGEVTAEARFANLHCVVPASAEQGTVAYFVSLGDDLVAQFTLGTDGALTALDPATVAAPSGSGPRHLVVDGDHAYLVTEFSGEAIRLDRAADGTLSPAESVSIVDPRHGLQHSRLGADPTQEHLIWGADLHRAGGWLVTSERSSSELASIPVDASGRLGAPVHFTPTQQQPRGFNVTSDGRLVVSVGERSTEAELLRVGDDGSLTSLSTAGIGRGPNWVRIVG</sequence>
<dbReference type="InterPro" id="IPR019405">
    <property type="entry name" value="Lactonase_7-beta_prop"/>
</dbReference>